<gene>
    <name evidence="2 4 5" type="ORF">SRAE_0000000300</name>
</gene>
<dbReference type="EMBL" id="LN609405">
    <property type="protein sequence ID" value="CEF60871.1"/>
    <property type="molecule type" value="Genomic_DNA"/>
</dbReference>
<reference evidence="4" key="3">
    <citation type="submission" date="2020-12" db="UniProtKB">
        <authorList>
            <consortium name="WormBaseParasite"/>
        </authorList>
    </citation>
    <scope>IDENTIFICATION</scope>
</reference>
<sequence>MLFIFSISIVFLKLSGYKFICQKKYKNFFFERTKCYLAVSITETVFRTIIHPKIYPHHVFKIASTIEKERKRGCPYLTESTKLINKLVSKALMEHFTESLNFMCYCVSKILLFSNSYAVSVYYPENQAQCINGKLIINTRRNSIGGIYRRLPTK</sequence>
<feature type="signal peptide" evidence="1">
    <location>
        <begin position="1"/>
        <end position="16"/>
    </location>
</feature>
<dbReference type="GeneID" id="36373238"/>
<reference evidence="2" key="2">
    <citation type="submission" date="2014-09" db="EMBL/GenBank/DDBJ databases">
        <authorList>
            <person name="Aslett A.Martin."/>
        </authorList>
    </citation>
    <scope>NUCLEOTIDE SEQUENCE</scope>
    <source>
        <strain evidence="2">ED321 Heterogonic</strain>
    </source>
</reference>
<evidence type="ECO:0000256" key="1">
    <source>
        <dbReference type="SAM" id="SignalP"/>
    </source>
</evidence>
<keyword evidence="1" id="KW-0732">Signal</keyword>
<dbReference type="Proteomes" id="UP000035682">
    <property type="component" value="Unplaced"/>
</dbReference>
<feature type="chain" id="PRO_5015030135" evidence="1">
    <location>
        <begin position="17"/>
        <end position="154"/>
    </location>
</feature>
<evidence type="ECO:0000313" key="4">
    <source>
        <dbReference type="WBParaSite" id="SRAE_0000000300.1"/>
    </source>
</evidence>
<evidence type="ECO:0000313" key="5">
    <source>
        <dbReference type="WormBase" id="SRAE_0000000300"/>
    </source>
</evidence>
<keyword evidence="3" id="KW-1185">Reference proteome</keyword>
<dbReference type="RefSeq" id="XP_024500080.1">
    <property type="nucleotide sequence ID" value="XM_024645837.1"/>
</dbReference>
<dbReference type="AlphaFoldDB" id="A0A090KTX6"/>
<name>A0A090KTX6_STRRB</name>
<organism evidence="2">
    <name type="scientific">Strongyloides ratti</name>
    <name type="common">Parasitic roundworm</name>
    <dbReference type="NCBI Taxonomy" id="34506"/>
    <lineage>
        <taxon>Eukaryota</taxon>
        <taxon>Metazoa</taxon>
        <taxon>Ecdysozoa</taxon>
        <taxon>Nematoda</taxon>
        <taxon>Chromadorea</taxon>
        <taxon>Rhabditida</taxon>
        <taxon>Tylenchina</taxon>
        <taxon>Panagrolaimomorpha</taxon>
        <taxon>Strongyloidoidea</taxon>
        <taxon>Strongyloididae</taxon>
        <taxon>Strongyloides</taxon>
    </lineage>
</organism>
<accession>A0A090KTX6</accession>
<dbReference type="WBParaSite" id="SRAE_0000000300.1">
    <property type="protein sequence ID" value="SRAE_0000000300.1"/>
    <property type="gene ID" value="WBGene00255740"/>
</dbReference>
<protein>
    <submittedName>
        <fullName evidence="2 4">Uncharacterized protein</fullName>
    </submittedName>
</protein>
<evidence type="ECO:0000313" key="3">
    <source>
        <dbReference type="Proteomes" id="UP000035682"/>
    </source>
</evidence>
<evidence type="ECO:0000313" key="2">
    <source>
        <dbReference type="EMBL" id="CEF60871.1"/>
    </source>
</evidence>
<dbReference type="CTD" id="36373238"/>
<proteinExistence type="predicted"/>
<reference evidence="3" key="1">
    <citation type="submission" date="2014-09" db="EMBL/GenBank/DDBJ databases">
        <authorList>
            <person name="Martin A.A."/>
        </authorList>
    </citation>
    <scope>NUCLEOTIDE SEQUENCE</scope>
    <source>
        <strain evidence="3">ED321</strain>
    </source>
</reference>
<dbReference type="WormBase" id="SRAE_0000000300">
    <property type="protein sequence ID" value="SRP07636"/>
    <property type="gene ID" value="WBGene00255740"/>
</dbReference>